<accession>A0ABS8FX23</accession>
<sequence>MMTVLDYLKKIEYNDKVGEGINALEELFTNTSISDLQDMKVYLMMQDGEQAKKILHVMDRLENAFEAVNSNIDSYSEQYREFLNMIEECNEKGVTAKEFAKAQEDKPYYDVVYKDLQFMVADSTTGISVLKTVYSISEWRELEDDELSEPGETTFYIRNKITGKEVDTKTDPYFADYELMVSMNGIISLLQYGAVISFADSKIYEVFFGKRNH</sequence>
<dbReference type="Proteomes" id="UP001198151">
    <property type="component" value="Unassembled WGS sequence"/>
</dbReference>
<protein>
    <submittedName>
        <fullName evidence="2">Uncharacterized protein</fullName>
    </submittedName>
</protein>
<organism evidence="2 3">
    <name type="scientific">Ruminococcus turbiniformis</name>
    <dbReference type="NCBI Taxonomy" id="2881258"/>
    <lineage>
        <taxon>Bacteria</taxon>
        <taxon>Bacillati</taxon>
        <taxon>Bacillota</taxon>
        <taxon>Clostridia</taxon>
        <taxon>Eubacteriales</taxon>
        <taxon>Oscillospiraceae</taxon>
        <taxon>Ruminococcus</taxon>
    </lineage>
</organism>
<proteinExistence type="predicted"/>
<dbReference type="RefSeq" id="WP_227707744.1">
    <property type="nucleotide sequence ID" value="NZ_JAJEQX010000014.1"/>
</dbReference>
<feature type="coiled-coil region" evidence="1">
    <location>
        <begin position="58"/>
        <end position="92"/>
    </location>
</feature>
<evidence type="ECO:0000313" key="2">
    <source>
        <dbReference type="EMBL" id="MCC2254607.1"/>
    </source>
</evidence>
<evidence type="ECO:0000313" key="3">
    <source>
        <dbReference type="Proteomes" id="UP001198151"/>
    </source>
</evidence>
<name>A0ABS8FX23_9FIRM</name>
<dbReference type="EMBL" id="JAJEQX010000014">
    <property type="protein sequence ID" value="MCC2254607.1"/>
    <property type="molecule type" value="Genomic_DNA"/>
</dbReference>
<keyword evidence="3" id="KW-1185">Reference proteome</keyword>
<comment type="caution">
    <text evidence="2">The sequence shown here is derived from an EMBL/GenBank/DDBJ whole genome shotgun (WGS) entry which is preliminary data.</text>
</comment>
<gene>
    <name evidence="2" type="ORF">LKD70_09280</name>
</gene>
<keyword evidence="1" id="KW-0175">Coiled coil</keyword>
<reference evidence="2 3" key="1">
    <citation type="submission" date="2021-10" db="EMBL/GenBank/DDBJ databases">
        <title>Anaerobic single-cell dispensing facilitates the cultivation of human gut bacteria.</title>
        <authorList>
            <person name="Afrizal A."/>
        </authorList>
    </citation>
    <scope>NUCLEOTIDE SEQUENCE [LARGE SCALE GENOMIC DNA]</scope>
    <source>
        <strain evidence="2 3">CLA-AA-H200</strain>
    </source>
</reference>
<evidence type="ECO:0000256" key="1">
    <source>
        <dbReference type="SAM" id="Coils"/>
    </source>
</evidence>